<evidence type="ECO:0000313" key="1">
    <source>
        <dbReference type="EMBL" id="CCM77103.1"/>
    </source>
</evidence>
<protein>
    <submittedName>
        <fullName evidence="1">Uncharacterized protein</fullName>
    </submittedName>
</protein>
<gene>
    <name evidence="1" type="ORF">BN77_4149</name>
</gene>
<sequence length="189" mass="21529">MSFIARLPSLQFPQWPAAAQPSSVQTECDIRLGRIDRLGVRLLRRRWLGRREGRRGARSWDQLLQALSLQKLGEDAYVYLAIDDGSEAPRRKPAFVFNFADAVERKPLDFAEANDRLLPTWAKENVTYCVHRPFAKAVHPFPDYPCPLWNITAVDCIVDTHDLLAYAKVAHMRPSSFAFRSFARAAISS</sequence>
<accession>K0PTE4</accession>
<dbReference type="Proteomes" id="UP000009319">
    <property type="component" value="Unassembled WGS sequence"/>
</dbReference>
<evidence type="ECO:0000313" key="2">
    <source>
        <dbReference type="Proteomes" id="UP000009319"/>
    </source>
</evidence>
<dbReference type="HOGENOM" id="CLU_1433428_0_0_5"/>
<name>K0PTE4_9HYPH</name>
<dbReference type="AlphaFoldDB" id="K0PTE4"/>
<keyword evidence="2" id="KW-1185">Reference proteome</keyword>
<reference evidence="1 2" key="1">
    <citation type="journal article" date="2013" name="Genome Announc.">
        <title>Draft Genome Sequence of Rhizobium mesoamericanum STM3625, a Nitrogen-Fixing Symbiont of Mimosa pudica Isolated in French Guiana (South America).</title>
        <authorList>
            <person name="Moulin L."/>
            <person name="Mornico D."/>
            <person name="Melkonian R."/>
            <person name="Klonowska A."/>
        </authorList>
    </citation>
    <scope>NUCLEOTIDE SEQUENCE [LARGE SCALE GENOMIC DNA]</scope>
    <source>
        <strain evidence="1 2">STM3625</strain>
    </source>
</reference>
<organism evidence="1 2">
    <name type="scientific">Rhizobium mesoamericanum STM3625</name>
    <dbReference type="NCBI Taxonomy" id="1211777"/>
    <lineage>
        <taxon>Bacteria</taxon>
        <taxon>Pseudomonadati</taxon>
        <taxon>Pseudomonadota</taxon>
        <taxon>Alphaproteobacteria</taxon>
        <taxon>Hyphomicrobiales</taxon>
        <taxon>Rhizobiaceae</taxon>
        <taxon>Rhizobium/Agrobacterium group</taxon>
        <taxon>Rhizobium</taxon>
    </lineage>
</organism>
<proteinExistence type="predicted"/>
<dbReference type="EMBL" id="CANI01000028">
    <property type="protein sequence ID" value="CCM77103.1"/>
    <property type="molecule type" value="Genomic_DNA"/>
</dbReference>
<comment type="caution">
    <text evidence="1">The sequence shown here is derived from an EMBL/GenBank/DDBJ whole genome shotgun (WGS) entry which is preliminary data.</text>
</comment>